<dbReference type="PANTHER" id="PTHR46796:SF6">
    <property type="entry name" value="ARAC SUBFAMILY"/>
    <property type="match status" value="1"/>
</dbReference>
<dbReference type="KEGG" id="hhg:XM38_041930"/>
<keyword evidence="1" id="KW-0805">Transcription regulation</keyword>
<name>A0A1Z3HSE0_9CYAN</name>
<dbReference type="InterPro" id="IPR018060">
    <property type="entry name" value="HTH_AraC"/>
</dbReference>
<dbReference type="PROSITE" id="PS00041">
    <property type="entry name" value="HTH_ARAC_FAMILY_1"/>
    <property type="match status" value="1"/>
</dbReference>
<evidence type="ECO:0000259" key="4">
    <source>
        <dbReference type="PROSITE" id="PS01124"/>
    </source>
</evidence>
<dbReference type="SMART" id="SM00342">
    <property type="entry name" value="HTH_ARAC"/>
    <property type="match status" value="1"/>
</dbReference>
<proteinExistence type="predicted"/>
<evidence type="ECO:0000256" key="2">
    <source>
        <dbReference type="ARBA" id="ARBA00023125"/>
    </source>
</evidence>
<dbReference type="Gene3D" id="1.10.10.60">
    <property type="entry name" value="Homeodomain-like"/>
    <property type="match status" value="2"/>
</dbReference>
<dbReference type="AlphaFoldDB" id="A0A1Z3HSE0"/>
<evidence type="ECO:0000256" key="1">
    <source>
        <dbReference type="ARBA" id="ARBA00023015"/>
    </source>
</evidence>
<evidence type="ECO:0000313" key="6">
    <source>
        <dbReference type="Proteomes" id="UP000191901"/>
    </source>
</evidence>
<dbReference type="SUPFAM" id="SSF46689">
    <property type="entry name" value="Homeodomain-like"/>
    <property type="match status" value="2"/>
</dbReference>
<dbReference type="EMBL" id="CP021983">
    <property type="protein sequence ID" value="ASC73231.1"/>
    <property type="molecule type" value="Genomic_DNA"/>
</dbReference>
<organism evidence="5 6">
    <name type="scientific">Halomicronema hongdechloris C2206</name>
    <dbReference type="NCBI Taxonomy" id="1641165"/>
    <lineage>
        <taxon>Bacteria</taxon>
        <taxon>Bacillati</taxon>
        <taxon>Cyanobacteriota</taxon>
        <taxon>Cyanophyceae</taxon>
        <taxon>Nodosilineales</taxon>
        <taxon>Nodosilineaceae</taxon>
        <taxon>Halomicronema</taxon>
    </lineage>
</organism>
<protein>
    <submittedName>
        <fullName evidence="5">DNA-binding response regulator</fullName>
    </submittedName>
</protein>
<feature type="domain" description="HTH araC/xylS-type" evidence="4">
    <location>
        <begin position="214"/>
        <end position="312"/>
    </location>
</feature>
<dbReference type="PANTHER" id="PTHR46796">
    <property type="entry name" value="HTH-TYPE TRANSCRIPTIONAL ACTIVATOR RHAS-RELATED"/>
    <property type="match status" value="1"/>
</dbReference>
<dbReference type="Pfam" id="PF12833">
    <property type="entry name" value="HTH_18"/>
    <property type="match status" value="1"/>
</dbReference>
<keyword evidence="6" id="KW-1185">Reference proteome</keyword>
<dbReference type="STRING" id="1641165.XM38_16660"/>
<keyword evidence="3" id="KW-0804">Transcription</keyword>
<sequence>MWPRTGPLKTFAYDEKAAWVRAMPQPATPIVAANDALSLVPEPQSQGNIVVERFQNSPGEGNCHFEAEHTLFMFLAPRPIHYLQRQDGKTHTGLYRQGDVSLAPADTPFFARWDGEEQIVRIRLAKGFVQRVAAETLEHDGDRLTLQPEFQSRNAQLEAIATLLLAETHPTPSSSALYLDSLAHVLAVNLLRHHATTHPQVPRYEGGLLPRQLNPVLDYIDTYLHDDIKLVDLAQLLNMSPFHFSRLFKQSTGLSPHQYLIQQRVERAKWLLKHSDRPIIDIALACGFNSHSHLSKQFRQLTGMTPKVYRVGC</sequence>
<gene>
    <name evidence="5" type="ORF">XM38_041930</name>
</gene>
<dbReference type="GO" id="GO:0043565">
    <property type="term" value="F:sequence-specific DNA binding"/>
    <property type="evidence" value="ECO:0007669"/>
    <property type="project" value="InterPro"/>
</dbReference>
<reference evidence="5 6" key="1">
    <citation type="journal article" date="2016" name="Biochim. Biophys. Acta">
        <title>Characterization of red-shifted phycobilisomes isolated from the chlorophyll f-containing cyanobacterium Halomicronema hongdechloris.</title>
        <authorList>
            <person name="Li Y."/>
            <person name="Lin Y."/>
            <person name="Garvey C.J."/>
            <person name="Birch D."/>
            <person name="Corkery R.W."/>
            <person name="Loughlin P.C."/>
            <person name="Scheer H."/>
            <person name="Willows R.D."/>
            <person name="Chen M."/>
        </authorList>
    </citation>
    <scope>NUCLEOTIDE SEQUENCE [LARGE SCALE GENOMIC DNA]</scope>
    <source>
        <strain evidence="5 6">C2206</strain>
    </source>
</reference>
<evidence type="ECO:0000313" key="5">
    <source>
        <dbReference type="EMBL" id="ASC73231.1"/>
    </source>
</evidence>
<dbReference type="Proteomes" id="UP000191901">
    <property type="component" value="Chromosome"/>
</dbReference>
<accession>A0A1Z3HSE0</accession>
<dbReference type="InterPro" id="IPR018062">
    <property type="entry name" value="HTH_AraC-typ_CS"/>
</dbReference>
<dbReference type="GO" id="GO:0003700">
    <property type="term" value="F:DNA-binding transcription factor activity"/>
    <property type="evidence" value="ECO:0007669"/>
    <property type="project" value="InterPro"/>
</dbReference>
<dbReference type="InterPro" id="IPR050204">
    <property type="entry name" value="AraC_XylS_family_regulators"/>
</dbReference>
<dbReference type="InterPro" id="IPR009057">
    <property type="entry name" value="Homeodomain-like_sf"/>
</dbReference>
<dbReference type="PROSITE" id="PS01124">
    <property type="entry name" value="HTH_ARAC_FAMILY_2"/>
    <property type="match status" value="1"/>
</dbReference>
<keyword evidence="2 5" id="KW-0238">DNA-binding</keyword>
<evidence type="ECO:0000256" key="3">
    <source>
        <dbReference type="ARBA" id="ARBA00023163"/>
    </source>
</evidence>